<gene>
    <name evidence="11" type="ORF">B4167_1618</name>
</gene>
<feature type="transmembrane region" description="Helical" evidence="8">
    <location>
        <begin position="38"/>
        <end position="57"/>
    </location>
</feature>
<feature type="domain" description="ABC transporter" evidence="9">
    <location>
        <begin position="356"/>
        <end position="591"/>
    </location>
</feature>
<evidence type="ECO:0000313" key="11">
    <source>
        <dbReference type="EMBL" id="KIO74029.1"/>
    </source>
</evidence>
<dbReference type="SUPFAM" id="SSF52540">
    <property type="entry name" value="P-loop containing nucleoside triphosphate hydrolases"/>
    <property type="match status" value="1"/>
</dbReference>
<dbReference type="InterPro" id="IPR003593">
    <property type="entry name" value="AAA+_ATPase"/>
</dbReference>
<dbReference type="PANTHER" id="PTHR43394">
    <property type="entry name" value="ATP-DEPENDENT PERMEASE MDL1, MITOCHONDRIAL"/>
    <property type="match status" value="1"/>
</dbReference>
<dbReference type="RefSeq" id="WP_041901994.1">
    <property type="nucleotide sequence ID" value="NZ_JXLT01000021.1"/>
</dbReference>
<dbReference type="PROSITE" id="PS00211">
    <property type="entry name" value="ABC_TRANSPORTER_1"/>
    <property type="match status" value="1"/>
</dbReference>
<feature type="transmembrane region" description="Helical" evidence="8">
    <location>
        <begin position="300"/>
        <end position="321"/>
    </location>
</feature>
<dbReference type="AlphaFoldDB" id="A0ABD4AAJ9"/>
<dbReference type="Gene3D" id="3.40.50.300">
    <property type="entry name" value="P-loop containing nucleotide triphosphate hydrolases"/>
    <property type="match status" value="1"/>
</dbReference>
<evidence type="ECO:0000256" key="3">
    <source>
        <dbReference type="ARBA" id="ARBA00022692"/>
    </source>
</evidence>
<comment type="subcellular location">
    <subcellularLocation>
        <location evidence="1">Cell membrane</location>
        <topology evidence="1">Multi-pass membrane protein</topology>
    </subcellularLocation>
</comment>
<evidence type="ECO:0000313" key="12">
    <source>
        <dbReference type="Proteomes" id="UP000032076"/>
    </source>
</evidence>
<dbReference type="GO" id="GO:0005886">
    <property type="term" value="C:plasma membrane"/>
    <property type="evidence" value="ECO:0007669"/>
    <property type="project" value="UniProtKB-SubCell"/>
</dbReference>
<feature type="transmembrane region" description="Helical" evidence="8">
    <location>
        <begin position="77"/>
        <end position="97"/>
    </location>
</feature>
<dbReference type="Proteomes" id="UP000032076">
    <property type="component" value="Unassembled WGS sequence"/>
</dbReference>
<organism evidence="11 12">
    <name type="scientific">Caldibacillus thermoamylovorans</name>
    <dbReference type="NCBI Taxonomy" id="35841"/>
    <lineage>
        <taxon>Bacteria</taxon>
        <taxon>Bacillati</taxon>
        <taxon>Bacillota</taxon>
        <taxon>Bacilli</taxon>
        <taxon>Bacillales</taxon>
        <taxon>Bacillaceae</taxon>
        <taxon>Caldibacillus</taxon>
    </lineage>
</organism>
<dbReference type="Gene3D" id="1.20.1560.10">
    <property type="entry name" value="ABC transporter type 1, transmembrane domain"/>
    <property type="match status" value="1"/>
</dbReference>
<dbReference type="EMBL" id="JXLU01000015">
    <property type="protein sequence ID" value="KIO74029.1"/>
    <property type="molecule type" value="Genomic_DNA"/>
</dbReference>
<evidence type="ECO:0000256" key="2">
    <source>
        <dbReference type="ARBA" id="ARBA00005417"/>
    </source>
</evidence>
<dbReference type="SUPFAM" id="SSF90123">
    <property type="entry name" value="ABC transporter transmembrane region"/>
    <property type="match status" value="1"/>
</dbReference>
<proteinExistence type="inferred from homology"/>
<keyword evidence="4" id="KW-0547">Nucleotide-binding</keyword>
<dbReference type="InterPro" id="IPR036640">
    <property type="entry name" value="ABC1_TM_sf"/>
</dbReference>
<evidence type="ECO:0000256" key="5">
    <source>
        <dbReference type="ARBA" id="ARBA00022840"/>
    </source>
</evidence>
<dbReference type="CDD" id="cd07346">
    <property type="entry name" value="ABC_6TM_exporters"/>
    <property type="match status" value="1"/>
</dbReference>
<dbReference type="PROSITE" id="PS50929">
    <property type="entry name" value="ABC_TM1F"/>
    <property type="match status" value="1"/>
</dbReference>
<keyword evidence="5" id="KW-0067">ATP-binding</keyword>
<reference evidence="11 12" key="1">
    <citation type="submission" date="2015-01" db="EMBL/GenBank/DDBJ databases">
        <title>Draft Genome Sequences of Four Bacillus thermoamylovorans Strains, Isolated From Food Products.</title>
        <authorList>
            <person name="Krawcyk A.O."/>
            <person name="Berendsen E.M."/>
            <person name="Eijlander R.T."/>
            <person name="de Jong A."/>
            <person name="Wells-Bennik M."/>
            <person name="Kuipers O.P."/>
        </authorList>
    </citation>
    <scope>NUCLEOTIDE SEQUENCE [LARGE SCALE GENOMIC DNA]</scope>
    <source>
        <strain evidence="11 12">B4167</strain>
    </source>
</reference>
<evidence type="ECO:0000259" key="9">
    <source>
        <dbReference type="PROSITE" id="PS50893"/>
    </source>
</evidence>
<evidence type="ECO:0000259" key="10">
    <source>
        <dbReference type="PROSITE" id="PS50929"/>
    </source>
</evidence>
<dbReference type="PANTHER" id="PTHR43394:SF1">
    <property type="entry name" value="ATP-BINDING CASSETTE SUB-FAMILY B MEMBER 10, MITOCHONDRIAL"/>
    <property type="match status" value="1"/>
</dbReference>
<evidence type="ECO:0000256" key="8">
    <source>
        <dbReference type="SAM" id="Phobius"/>
    </source>
</evidence>
<keyword evidence="7 8" id="KW-0472">Membrane</keyword>
<keyword evidence="3 8" id="KW-0812">Transmembrane</keyword>
<dbReference type="InterPro" id="IPR027417">
    <property type="entry name" value="P-loop_NTPase"/>
</dbReference>
<dbReference type="InterPro" id="IPR003439">
    <property type="entry name" value="ABC_transporter-like_ATP-bd"/>
</dbReference>
<dbReference type="Pfam" id="PF00664">
    <property type="entry name" value="ABC_membrane"/>
    <property type="match status" value="1"/>
</dbReference>
<evidence type="ECO:0000256" key="7">
    <source>
        <dbReference type="ARBA" id="ARBA00023136"/>
    </source>
</evidence>
<dbReference type="PROSITE" id="PS50893">
    <property type="entry name" value="ABC_TRANSPORTER_2"/>
    <property type="match status" value="1"/>
</dbReference>
<feature type="transmembrane region" description="Helical" evidence="8">
    <location>
        <begin position="180"/>
        <end position="198"/>
    </location>
</feature>
<dbReference type="InterPro" id="IPR011527">
    <property type="entry name" value="ABC1_TM_dom"/>
</dbReference>
<evidence type="ECO:0000256" key="6">
    <source>
        <dbReference type="ARBA" id="ARBA00022989"/>
    </source>
</evidence>
<name>A0ABD4AAJ9_9BACI</name>
<dbReference type="InterPro" id="IPR039421">
    <property type="entry name" value="Type_1_exporter"/>
</dbReference>
<dbReference type="SMART" id="SM00382">
    <property type="entry name" value="AAA"/>
    <property type="match status" value="1"/>
</dbReference>
<keyword evidence="6 8" id="KW-1133">Transmembrane helix</keyword>
<evidence type="ECO:0000256" key="1">
    <source>
        <dbReference type="ARBA" id="ARBA00004651"/>
    </source>
</evidence>
<comment type="similarity">
    <text evidence="2">Belongs to the ABC transporter superfamily.</text>
</comment>
<dbReference type="InterPro" id="IPR017871">
    <property type="entry name" value="ABC_transporter-like_CS"/>
</dbReference>
<evidence type="ECO:0008006" key="13">
    <source>
        <dbReference type="Google" id="ProtNLM"/>
    </source>
</evidence>
<feature type="transmembrane region" description="Helical" evidence="8">
    <location>
        <begin position="155"/>
        <end position="174"/>
    </location>
</feature>
<sequence length="594" mass="67373">MKKQRNDDYLTLFNDEQIKKASPYQILMKLYSGHWGKLSLSILFYIIKSSPVWILPIVTANVINIASKPGEHAIKDFWVNFIVILIVLLQNIPMNTIHVHFYSKALRHVEAELRNTLVRKLQQLSIGFYGELGTGRIQSKVVRDVEAIEMLSRQIMLSLVPAVINLIIAIVLTVMNSFSVAVFFLLTVPTSVGLVYVFRNKMTDFNRQFRKKIEEMSGSVSEMVEMIPVTRAHGVEELEIEKMEERLTTIKQKGYRLDVLEGYFQSSNWVVFQVFQVLCLFFTAYLAYNGKMPVGDIVMYQGYFTMILGAVQGILNVYPIIMRGFESIYSVTEVLFSHDTENNKGRKFPEKLNGKIDFQHVSFKYPNSDKHALSNLNLTIHPGETIAFVGESGSGKSTILSLVIGFYHTQEGKVLVDGIPINEIDIKKYRQSLAIVLQNNILFSGTIRDNITYGLPRFSEKELMRAIEMANLKEVIDNLPNGLETRVGEHGSQLSGGQKQRIAIARALIRDPKIIILDEATSALDNKSERVVQDAIDELMRGRTTLVVAHRLSTIRNADRIVVMEKGKIAEIGSYENLVNNRGMFYELQKLSTS</sequence>
<protein>
    <recommendedName>
        <fullName evidence="13">ABC transporter</fullName>
    </recommendedName>
</protein>
<feature type="transmembrane region" description="Helical" evidence="8">
    <location>
        <begin position="269"/>
        <end position="288"/>
    </location>
</feature>
<comment type="caution">
    <text evidence="11">The sequence shown here is derived from an EMBL/GenBank/DDBJ whole genome shotgun (WGS) entry which is preliminary data.</text>
</comment>
<evidence type="ECO:0000256" key="4">
    <source>
        <dbReference type="ARBA" id="ARBA00022741"/>
    </source>
</evidence>
<dbReference type="GO" id="GO:0005524">
    <property type="term" value="F:ATP binding"/>
    <property type="evidence" value="ECO:0007669"/>
    <property type="project" value="UniProtKB-KW"/>
</dbReference>
<accession>A0ABD4AAJ9</accession>
<dbReference type="Pfam" id="PF00005">
    <property type="entry name" value="ABC_tran"/>
    <property type="match status" value="1"/>
</dbReference>
<feature type="domain" description="ABC transmembrane type-1" evidence="10">
    <location>
        <begin position="54"/>
        <end position="323"/>
    </location>
</feature>
<dbReference type="FunFam" id="3.40.50.300:FF:000218">
    <property type="entry name" value="Multidrug ABC transporter ATP-binding protein"/>
    <property type="match status" value="1"/>
</dbReference>